<dbReference type="Gene3D" id="2.40.160.50">
    <property type="entry name" value="membrane protein fhac: a member of the omp85/tpsb transporter family"/>
    <property type="match status" value="1"/>
</dbReference>
<dbReference type="InterPro" id="IPR000184">
    <property type="entry name" value="Bac_surfAg_D15"/>
</dbReference>
<reference evidence="6" key="2">
    <citation type="submission" date="2023-01" db="EMBL/GenBank/DDBJ databases">
        <title>Draft genome sequence of Portibacter lacus strain NBRC 108769.</title>
        <authorList>
            <person name="Sun Q."/>
            <person name="Mori K."/>
        </authorList>
    </citation>
    <scope>NUCLEOTIDE SEQUENCE</scope>
    <source>
        <strain evidence="6">NBRC 108769</strain>
    </source>
</reference>
<keyword evidence="2" id="KW-1134">Transmembrane beta strand</keyword>
<sequence length="354" mass="40172">MRIAFTLVLIMFLTGSVMSQAKKEKKFKYSALPVVFFSPETGLAFGGLINTNFYIQDSSYRPSTMLLGGAYTLKKQLLVYLPFEFNWGGNKYLAKGEIGYYRYFYNYYGIGTDVDSDFEVYTVNFPRLRIIGAYRFYGDHYAGIKYNFDDYNIQSLDSEGSLLNDQISGYQGSLVSLAGLVHTYDSRDYNFSATKGWFITTTLEYNGSVLGSDFQFSRITSDIIKYISVAENHILALNLYGGTTFGTPPFQELLLYGGGNKARGYYLGHYRDKALIVFQPEYRFPIWRRFSGVAFGTLGNVAPALNKFEISKTKWNAGLGLRYMINPDDRLNLRVDYAIGKETSGLYITFGEAF</sequence>
<proteinExistence type="predicted"/>
<reference evidence="6" key="1">
    <citation type="journal article" date="2014" name="Int. J. Syst. Evol. Microbiol.">
        <title>Complete genome sequence of Corynebacterium casei LMG S-19264T (=DSM 44701T), isolated from a smear-ripened cheese.</title>
        <authorList>
            <consortium name="US DOE Joint Genome Institute (JGI-PGF)"/>
            <person name="Walter F."/>
            <person name="Albersmeier A."/>
            <person name="Kalinowski J."/>
            <person name="Ruckert C."/>
        </authorList>
    </citation>
    <scope>NUCLEOTIDE SEQUENCE</scope>
    <source>
        <strain evidence="6">NBRC 108769</strain>
    </source>
</reference>
<dbReference type="RefSeq" id="WP_235294264.1">
    <property type="nucleotide sequence ID" value="NZ_BSOH01000021.1"/>
</dbReference>
<protein>
    <submittedName>
        <fullName evidence="6">Membrane protein</fullName>
    </submittedName>
</protein>
<evidence type="ECO:0000256" key="4">
    <source>
        <dbReference type="ARBA" id="ARBA00023136"/>
    </source>
</evidence>
<evidence type="ECO:0000256" key="3">
    <source>
        <dbReference type="ARBA" id="ARBA00022692"/>
    </source>
</evidence>
<comment type="subcellular location">
    <subcellularLocation>
        <location evidence="1">Membrane</location>
    </subcellularLocation>
</comment>
<organism evidence="6 7">
    <name type="scientific">Portibacter lacus</name>
    <dbReference type="NCBI Taxonomy" id="1099794"/>
    <lineage>
        <taxon>Bacteria</taxon>
        <taxon>Pseudomonadati</taxon>
        <taxon>Bacteroidota</taxon>
        <taxon>Saprospiria</taxon>
        <taxon>Saprospirales</taxon>
        <taxon>Haliscomenobacteraceae</taxon>
        <taxon>Portibacter</taxon>
    </lineage>
</organism>
<keyword evidence="4" id="KW-0472">Membrane</keyword>
<dbReference type="InterPro" id="IPR039910">
    <property type="entry name" value="D15-like"/>
</dbReference>
<name>A0AA37WFH8_9BACT</name>
<dbReference type="Pfam" id="PF01103">
    <property type="entry name" value="Omp85"/>
    <property type="match status" value="1"/>
</dbReference>
<dbReference type="EMBL" id="BSOH01000021">
    <property type="protein sequence ID" value="GLR18612.1"/>
    <property type="molecule type" value="Genomic_DNA"/>
</dbReference>
<comment type="caution">
    <text evidence="6">The sequence shown here is derived from an EMBL/GenBank/DDBJ whole genome shotgun (WGS) entry which is preliminary data.</text>
</comment>
<keyword evidence="3" id="KW-0812">Transmembrane</keyword>
<evidence type="ECO:0000313" key="7">
    <source>
        <dbReference type="Proteomes" id="UP001156666"/>
    </source>
</evidence>
<dbReference type="Proteomes" id="UP001156666">
    <property type="component" value="Unassembled WGS sequence"/>
</dbReference>
<evidence type="ECO:0000259" key="5">
    <source>
        <dbReference type="Pfam" id="PF01103"/>
    </source>
</evidence>
<evidence type="ECO:0000256" key="2">
    <source>
        <dbReference type="ARBA" id="ARBA00022452"/>
    </source>
</evidence>
<gene>
    <name evidence="6" type="ORF">GCM10007940_32280</name>
</gene>
<evidence type="ECO:0000313" key="6">
    <source>
        <dbReference type="EMBL" id="GLR18612.1"/>
    </source>
</evidence>
<feature type="domain" description="Bacterial surface antigen (D15)" evidence="5">
    <location>
        <begin position="104"/>
        <end position="354"/>
    </location>
</feature>
<dbReference type="PANTHER" id="PTHR12815">
    <property type="entry name" value="SORTING AND ASSEMBLY MACHINERY SAMM50 PROTEIN FAMILY MEMBER"/>
    <property type="match status" value="1"/>
</dbReference>
<dbReference type="PANTHER" id="PTHR12815:SF18">
    <property type="entry name" value="SORTING AND ASSEMBLY MACHINERY COMPONENT 50 HOMOLOG"/>
    <property type="match status" value="1"/>
</dbReference>
<dbReference type="GO" id="GO:0019867">
    <property type="term" value="C:outer membrane"/>
    <property type="evidence" value="ECO:0007669"/>
    <property type="project" value="InterPro"/>
</dbReference>
<accession>A0AA37WFH8</accession>
<dbReference type="AlphaFoldDB" id="A0AA37WFH8"/>
<evidence type="ECO:0000256" key="1">
    <source>
        <dbReference type="ARBA" id="ARBA00004370"/>
    </source>
</evidence>
<keyword evidence="7" id="KW-1185">Reference proteome</keyword>